<gene>
    <name evidence="1" type="ORF">S01H4_24112</name>
</gene>
<reference evidence="1" key="1">
    <citation type="journal article" date="2014" name="Front. Microbiol.">
        <title>High frequency of phylogenetically diverse reductive dehalogenase-homologous genes in deep subseafloor sedimentary metagenomes.</title>
        <authorList>
            <person name="Kawai M."/>
            <person name="Futagami T."/>
            <person name="Toyoda A."/>
            <person name="Takaki Y."/>
            <person name="Nishi S."/>
            <person name="Hori S."/>
            <person name="Arai W."/>
            <person name="Tsubouchi T."/>
            <person name="Morono Y."/>
            <person name="Uchiyama I."/>
            <person name="Ito T."/>
            <person name="Fujiyama A."/>
            <person name="Inagaki F."/>
            <person name="Takami H."/>
        </authorList>
    </citation>
    <scope>NUCLEOTIDE SEQUENCE</scope>
    <source>
        <strain evidence="1">Expedition CK06-06</strain>
    </source>
</reference>
<name>X1CFU7_9ZZZZ</name>
<accession>X1CFU7</accession>
<protein>
    <submittedName>
        <fullName evidence="1">Uncharacterized protein</fullName>
    </submittedName>
</protein>
<feature type="non-terminal residue" evidence="1">
    <location>
        <position position="1"/>
    </location>
</feature>
<dbReference type="AlphaFoldDB" id="X1CFU7"/>
<evidence type="ECO:0000313" key="1">
    <source>
        <dbReference type="EMBL" id="GAG83111.1"/>
    </source>
</evidence>
<dbReference type="EMBL" id="BART01011287">
    <property type="protein sequence ID" value="GAG83111.1"/>
    <property type="molecule type" value="Genomic_DNA"/>
</dbReference>
<organism evidence="1">
    <name type="scientific">marine sediment metagenome</name>
    <dbReference type="NCBI Taxonomy" id="412755"/>
    <lineage>
        <taxon>unclassified sequences</taxon>
        <taxon>metagenomes</taxon>
        <taxon>ecological metagenomes</taxon>
    </lineage>
</organism>
<proteinExistence type="predicted"/>
<comment type="caution">
    <text evidence="1">The sequence shown here is derived from an EMBL/GenBank/DDBJ whole genome shotgun (WGS) entry which is preliminary data.</text>
</comment>
<sequence length="32" mass="3666">KLSPVLYFLSILKPKICNSFLMNLTNVGENRL</sequence>